<dbReference type="GO" id="GO:0019287">
    <property type="term" value="P:isopentenyl diphosphate biosynthetic process, mevalonate pathway"/>
    <property type="evidence" value="ECO:0007669"/>
    <property type="project" value="InterPro"/>
</dbReference>
<feature type="domain" description="Mvd1 C-terminal" evidence="8">
    <location>
        <begin position="183"/>
        <end position="305"/>
    </location>
</feature>
<dbReference type="EC" id="4.1.1.33" evidence="2"/>
<keyword evidence="3" id="KW-0444">Lipid biosynthesis</keyword>
<feature type="domain" description="Diphosphomevalonate decarboxylase-like N-terminal" evidence="9">
    <location>
        <begin position="15"/>
        <end position="169"/>
    </location>
</feature>
<organism evidence="10 11">
    <name type="scientific">Cryobacterium psychrotolerans</name>
    <dbReference type="NCBI Taxonomy" id="386301"/>
    <lineage>
        <taxon>Bacteria</taxon>
        <taxon>Bacillati</taxon>
        <taxon>Actinomycetota</taxon>
        <taxon>Actinomycetes</taxon>
        <taxon>Micrococcales</taxon>
        <taxon>Microbacteriaceae</taxon>
        <taxon>Cryobacterium</taxon>
    </lineage>
</organism>
<dbReference type="GO" id="GO:0004163">
    <property type="term" value="F:diphosphomevalonate decarboxylase activity"/>
    <property type="evidence" value="ECO:0007669"/>
    <property type="project" value="UniProtKB-EC"/>
</dbReference>
<dbReference type="PIRSF" id="PIRSF015950">
    <property type="entry name" value="Mev_P_decrbx"/>
    <property type="match status" value="1"/>
</dbReference>
<reference evidence="10 11" key="1">
    <citation type="submission" date="2016-10" db="EMBL/GenBank/DDBJ databases">
        <authorList>
            <person name="de Groot N.N."/>
        </authorList>
    </citation>
    <scope>NUCLEOTIDE SEQUENCE [LARGE SCALE GENOMIC DNA]</scope>
    <source>
        <strain evidence="10 11">CGMCC 1.5382</strain>
    </source>
</reference>
<dbReference type="InterPro" id="IPR014721">
    <property type="entry name" value="Ribsml_uS5_D2-typ_fold_subgr"/>
</dbReference>
<evidence type="ECO:0000313" key="10">
    <source>
        <dbReference type="EMBL" id="SDK34488.1"/>
    </source>
</evidence>
<proteinExistence type="inferred from homology"/>
<evidence type="ECO:0000259" key="9">
    <source>
        <dbReference type="Pfam" id="PF22700"/>
    </source>
</evidence>
<dbReference type="Proteomes" id="UP000198701">
    <property type="component" value="Unassembled WGS sequence"/>
</dbReference>
<keyword evidence="7" id="KW-0456">Lyase</keyword>
<evidence type="ECO:0000256" key="1">
    <source>
        <dbReference type="ARBA" id="ARBA00008831"/>
    </source>
</evidence>
<evidence type="ECO:0000256" key="2">
    <source>
        <dbReference type="ARBA" id="ARBA00012296"/>
    </source>
</evidence>
<dbReference type="InterPro" id="IPR053859">
    <property type="entry name" value="MVD-like_N"/>
</dbReference>
<dbReference type="InterPro" id="IPR005935">
    <property type="entry name" value="Mev_decarb"/>
</dbReference>
<dbReference type="AlphaFoldDB" id="A0A1G9B4R5"/>
<comment type="similarity">
    <text evidence="1">Belongs to the diphosphomevalonate decarboxylase family.</text>
</comment>
<keyword evidence="4" id="KW-0547">Nucleotide-binding</keyword>
<dbReference type="Pfam" id="PF18376">
    <property type="entry name" value="MDD_C"/>
    <property type="match status" value="1"/>
</dbReference>
<dbReference type="FunFam" id="3.30.230.10:FF:000072">
    <property type="entry name" value="Diphosphomevalonate decarboxylase"/>
    <property type="match status" value="1"/>
</dbReference>
<sequence length="330" mass="34371">MDQPLGGGATAVARAHSNIALVKYWGKRDAALNTPAVGSISVTLAALYTDTRVTFRPDLSGDEFWLDGSRSDATRVSRVLDLVRRRAATDRYAVVSSTNNFPTGAGLASSASGFAALAVAAAGASGLTLADRELSILARHGSGSAARSIFGGFAEMHAGVAADGSDAYAEQLLEPADWPLSVAVAITERGEKSINSTIGMGESATTSPFYQAWQDSAADDLAEMRAAIAARDFARLGELSEYNCLKLHALMLSTRPALIYWNAATVAAMHVVRGLRADGVPAYFTIDAGPQVKVLCLPADSAAVRGALALVPGVHEVRMSALGPGAHRLE</sequence>
<evidence type="ECO:0000256" key="3">
    <source>
        <dbReference type="ARBA" id="ARBA00022516"/>
    </source>
</evidence>
<dbReference type="EMBL" id="FNFU01000005">
    <property type="protein sequence ID" value="SDK34488.1"/>
    <property type="molecule type" value="Genomic_DNA"/>
</dbReference>
<dbReference type="RefSeq" id="WP_092322544.1">
    <property type="nucleotide sequence ID" value="NZ_FNFU01000005.1"/>
</dbReference>
<gene>
    <name evidence="10" type="ORF">SAMN05216282_10551</name>
</gene>
<dbReference type="NCBIfam" id="TIGR01240">
    <property type="entry name" value="mevDPdecarb"/>
    <property type="match status" value="1"/>
</dbReference>
<name>A0A1G9B4R5_9MICO</name>
<keyword evidence="6" id="KW-0443">Lipid metabolism</keyword>
<evidence type="ECO:0000256" key="4">
    <source>
        <dbReference type="ARBA" id="ARBA00022741"/>
    </source>
</evidence>
<dbReference type="SUPFAM" id="SSF55060">
    <property type="entry name" value="GHMP Kinase, C-terminal domain"/>
    <property type="match status" value="1"/>
</dbReference>
<protein>
    <recommendedName>
        <fullName evidence="2">diphosphomevalonate decarboxylase</fullName>
        <ecNumber evidence="2">4.1.1.33</ecNumber>
    </recommendedName>
</protein>
<evidence type="ECO:0000313" key="11">
    <source>
        <dbReference type="Proteomes" id="UP000198701"/>
    </source>
</evidence>
<dbReference type="PANTHER" id="PTHR10977">
    <property type="entry name" value="DIPHOSPHOMEVALONATE DECARBOXYLASE"/>
    <property type="match status" value="1"/>
</dbReference>
<dbReference type="STRING" id="386301.SAMN05216282_10551"/>
<evidence type="ECO:0000259" key="8">
    <source>
        <dbReference type="Pfam" id="PF18376"/>
    </source>
</evidence>
<keyword evidence="5" id="KW-0067">ATP-binding</keyword>
<dbReference type="InterPro" id="IPR036554">
    <property type="entry name" value="GHMP_kinase_C_sf"/>
</dbReference>
<dbReference type="SUPFAM" id="SSF54211">
    <property type="entry name" value="Ribosomal protein S5 domain 2-like"/>
    <property type="match status" value="1"/>
</dbReference>
<dbReference type="Pfam" id="PF22700">
    <property type="entry name" value="MVD-like_N"/>
    <property type="match status" value="1"/>
</dbReference>
<dbReference type="InterPro" id="IPR041431">
    <property type="entry name" value="Mvd1_C"/>
</dbReference>
<evidence type="ECO:0000256" key="7">
    <source>
        <dbReference type="ARBA" id="ARBA00023239"/>
    </source>
</evidence>
<dbReference type="GO" id="GO:0005524">
    <property type="term" value="F:ATP binding"/>
    <property type="evidence" value="ECO:0007669"/>
    <property type="project" value="UniProtKB-KW"/>
</dbReference>
<dbReference type="Gene3D" id="3.30.70.890">
    <property type="entry name" value="GHMP kinase, C-terminal domain"/>
    <property type="match status" value="1"/>
</dbReference>
<dbReference type="InterPro" id="IPR029765">
    <property type="entry name" value="Mev_diP_decarb"/>
</dbReference>
<evidence type="ECO:0000256" key="6">
    <source>
        <dbReference type="ARBA" id="ARBA00023098"/>
    </source>
</evidence>
<dbReference type="InterPro" id="IPR020568">
    <property type="entry name" value="Ribosomal_Su5_D2-typ_SF"/>
</dbReference>
<dbReference type="GO" id="GO:0005829">
    <property type="term" value="C:cytosol"/>
    <property type="evidence" value="ECO:0007669"/>
    <property type="project" value="InterPro"/>
</dbReference>
<keyword evidence="11" id="KW-1185">Reference proteome</keyword>
<evidence type="ECO:0000256" key="5">
    <source>
        <dbReference type="ARBA" id="ARBA00022840"/>
    </source>
</evidence>
<dbReference type="OrthoDB" id="5498344at2"/>
<accession>A0A1G9B4R5</accession>
<dbReference type="Gene3D" id="3.30.230.10">
    <property type="match status" value="1"/>
</dbReference>
<dbReference type="PANTHER" id="PTHR10977:SF3">
    <property type="entry name" value="DIPHOSPHOMEVALONATE DECARBOXYLASE"/>
    <property type="match status" value="1"/>
</dbReference>